<accession>A0A1H9DIJ5</accession>
<dbReference type="RefSeq" id="WP_091469402.1">
    <property type="nucleotide sequence ID" value="NZ_FOEI01000007.1"/>
</dbReference>
<dbReference type="Proteomes" id="UP000198648">
    <property type="component" value="Unassembled WGS sequence"/>
</dbReference>
<gene>
    <name evidence="2" type="ORF">SAMN05444005_10768</name>
</gene>
<proteinExistence type="predicted"/>
<dbReference type="PROSITE" id="PS51257">
    <property type="entry name" value="PROKAR_LIPOPROTEIN"/>
    <property type="match status" value="1"/>
</dbReference>
<organism evidence="2 3">
    <name type="scientific">Flavobacterium urocaniciphilum</name>
    <dbReference type="NCBI Taxonomy" id="1299341"/>
    <lineage>
        <taxon>Bacteria</taxon>
        <taxon>Pseudomonadati</taxon>
        <taxon>Bacteroidota</taxon>
        <taxon>Flavobacteriia</taxon>
        <taxon>Flavobacteriales</taxon>
        <taxon>Flavobacteriaceae</taxon>
        <taxon>Flavobacterium</taxon>
    </lineage>
</organism>
<keyword evidence="1" id="KW-0732">Signal</keyword>
<dbReference type="STRING" id="1299341.SAMN05444005_10768"/>
<name>A0A1H9DIJ5_9FLAO</name>
<dbReference type="EMBL" id="FOEI01000007">
    <property type="protein sequence ID" value="SEQ13332.1"/>
    <property type="molecule type" value="Genomic_DNA"/>
</dbReference>
<evidence type="ECO:0000313" key="3">
    <source>
        <dbReference type="Proteomes" id="UP000198648"/>
    </source>
</evidence>
<evidence type="ECO:0000256" key="1">
    <source>
        <dbReference type="SAM" id="SignalP"/>
    </source>
</evidence>
<reference evidence="2 3" key="1">
    <citation type="submission" date="2016-10" db="EMBL/GenBank/DDBJ databases">
        <authorList>
            <person name="de Groot N.N."/>
        </authorList>
    </citation>
    <scope>NUCLEOTIDE SEQUENCE [LARGE SCALE GENOMIC DNA]</scope>
    <source>
        <strain evidence="2 3">DSM 27078</strain>
    </source>
</reference>
<evidence type="ECO:0000313" key="2">
    <source>
        <dbReference type="EMBL" id="SEQ13332.1"/>
    </source>
</evidence>
<protein>
    <recommendedName>
        <fullName evidence="4">Lipocalin-like domain-containing protein</fullName>
    </recommendedName>
</protein>
<evidence type="ECO:0008006" key="4">
    <source>
        <dbReference type="Google" id="ProtNLM"/>
    </source>
</evidence>
<sequence length="153" mass="16993">MKKTIILLVVILSLLSCSKNDDNPQTESQVTKSWENILGPWKFTKLKRADGSVVDFQPVCAGKRVVIDFTNQPGDKQMTVYFFNSTCVTDDEAVFYNQFLENDTFNAQSLPMLAGAKITSLTENSMEIIVPSGTKTSDSFVGEATGYSLVRFQ</sequence>
<feature type="signal peptide" evidence="1">
    <location>
        <begin position="1"/>
        <end position="21"/>
    </location>
</feature>
<dbReference type="AlphaFoldDB" id="A0A1H9DIJ5"/>
<feature type="chain" id="PRO_5011675015" description="Lipocalin-like domain-containing protein" evidence="1">
    <location>
        <begin position="22"/>
        <end position="153"/>
    </location>
</feature>
<keyword evidence="3" id="KW-1185">Reference proteome</keyword>